<organism evidence="1 2">
    <name type="scientific">Nostocoides japonicum T1-X7</name>
    <dbReference type="NCBI Taxonomy" id="1194083"/>
    <lineage>
        <taxon>Bacteria</taxon>
        <taxon>Bacillati</taxon>
        <taxon>Actinomycetota</taxon>
        <taxon>Actinomycetes</taxon>
        <taxon>Micrococcales</taxon>
        <taxon>Intrasporangiaceae</taxon>
        <taxon>Nostocoides</taxon>
    </lineage>
</organism>
<name>A0A077M142_9MICO</name>
<protein>
    <recommendedName>
        <fullName evidence="3">DUF4307 domain-containing protein</fullName>
    </recommendedName>
</protein>
<dbReference type="InterPro" id="IPR025443">
    <property type="entry name" value="DUF4307"/>
</dbReference>
<dbReference type="EMBL" id="CAJB01000155">
    <property type="protein sequence ID" value="CCH77925.1"/>
    <property type="molecule type" value="Genomic_DNA"/>
</dbReference>
<evidence type="ECO:0000313" key="2">
    <source>
        <dbReference type="Proteomes" id="UP000035721"/>
    </source>
</evidence>
<dbReference type="STRING" id="1194083.BN12_2380018"/>
<dbReference type="Pfam" id="PF14155">
    <property type="entry name" value="DUF4307"/>
    <property type="match status" value="1"/>
</dbReference>
<sequence>MAIVLAVVLVTWLTLLNTVGQVTSTVTGYHVVDDATVTLDFDVHRPEGAAVHCTVQALNSEYSVVGTLEVDIPAEGARSIHRHVTIRTASRAVTGTVDSCAKAGP</sequence>
<reference evidence="1 2" key="1">
    <citation type="journal article" date="2013" name="ISME J.">
        <title>A metabolic model for members of the genus Tetrasphaera involved in enhanced biological phosphorus removal.</title>
        <authorList>
            <person name="Kristiansen R."/>
            <person name="Nguyen H.T.T."/>
            <person name="Saunders A.M."/>
            <person name="Nielsen J.L."/>
            <person name="Wimmer R."/>
            <person name="Le V.Q."/>
            <person name="McIlroy S.J."/>
            <person name="Petrovski S."/>
            <person name="Seviour R.J."/>
            <person name="Calteau A."/>
            <person name="Nielsen K.L."/>
            <person name="Nielsen P.H."/>
        </authorList>
    </citation>
    <scope>NUCLEOTIDE SEQUENCE [LARGE SCALE GENOMIC DNA]</scope>
    <source>
        <strain evidence="1 2">T1-X7</strain>
    </source>
</reference>
<evidence type="ECO:0008006" key="3">
    <source>
        <dbReference type="Google" id="ProtNLM"/>
    </source>
</evidence>
<comment type="caution">
    <text evidence="1">The sequence shown here is derived from an EMBL/GenBank/DDBJ whole genome shotgun (WGS) entry which is preliminary data.</text>
</comment>
<keyword evidence="2" id="KW-1185">Reference proteome</keyword>
<proteinExistence type="predicted"/>
<dbReference type="Proteomes" id="UP000035721">
    <property type="component" value="Unassembled WGS sequence"/>
</dbReference>
<evidence type="ECO:0000313" key="1">
    <source>
        <dbReference type="EMBL" id="CCH77925.1"/>
    </source>
</evidence>
<dbReference type="AlphaFoldDB" id="A0A077M142"/>
<gene>
    <name evidence="1" type="ORF">BN12_2380018</name>
</gene>
<accession>A0A077M142</accession>